<reference evidence="3 5" key="1">
    <citation type="submission" date="2015-11" db="EMBL/GenBank/DDBJ databases">
        <title>Complete genome sequencing of a biphenyl-degrading bacterium, Pseudomonas putida KF715 (=NBRC110667).</title>
        <authorList>
            <person name="Suenaga H."/>
            <person name="Fujihara N."/>
            <person name="Watanabe T."/>
            <person name="Hirose J."/>
            <person name="Kimura N."/>
            <person name="Yamazoe A."/>
            <person name="Hosoyama A."/>
            <person name="Shimodaira J."/>
            <person name="Furukawa K."/>
        </authorList>
    </citation>
    <scope>NUCLEOTIDE SEQUENCE [LARGE SCALE GENOMIC DNA]</scope>
    <source>
        <strain evidence="3 5">KF715</strain>
    </source>
</reference>
<dbReference type="Pfam" id="PF04773">
    <property type="entry name" value="FecR"/>
    <property type="match status" value="1"/>
</dbReference>
<dbReference type="PIRSF" id="PIRSF018266">
    <property type="entry name" value="FecR"/>
    <property type="match status" value="1"/>
</dbReference>
<dbReference type="Gene3D" id="2.60.120.1440">
    <property type="match status" value="1"/>
</dbReference>
<dbReference type="InterPro" id="IPR006860">
    <property type="entry name" value="FecR"/>
</dbReference>
<organism evidence="3 5">
    <name type="scientific">Pseudomonas putida</name>
    <name type="common">Arthrobacter siderocapsulatus</name>
    <dbReference type="NCBI Taxonomy" id="303"/>
    <lineage>
        <taxon>Bacteria</taxon>
        <taxon>Pseudomonadati</taxon>
        <taxon>Pseudomonadota</taxon>
        <taxon>Gammaproteobacteria</taxon>
        <taxon>Pseudomonadales</taxon>
        <taxon>Pseudomonadaceae</taxon>
        <taxon>Pseudomonas</taxon>
    </lineage>
</organism>
<dbReference type="AlphaFoldDB" id="A0A1L7NCX7"/>
<dbReference type="GO" id="GO:0016989">
    <property type="term" value="F:sigma factor antagonist activity"/>
    <property type="evidence" value="ECO:0007669"/>
    <property type="project" value="TreeGrafter"/>
</dbReference>
<sequence>MSRLRDKDDAAVDDALATCREDLKLRFPLPSPPPARKPRKSTKAVSLLVLALVAGAVWQNPAYRNEHYVTQVGQRQSVQLADGSQIKLDGGSEVRVSWHLRSRNIELVRGQALFAVSPMLYRPFLVDAGTAAIRVVGTRFNVNRYSDDVRVTVAQGQVEVKGRALDRTSQLLAGQQLLVHNGIPADVVKSSVEDAIAWQQSRWVFEGTPLVEVVAALQRYYAQPVELVGPEVGRLPVSGVFNSDQAETLLALLPEILPVKVTREGANLRIHPKGAKNNSPTR</sequence>
<dbReference type="PANTHER" id="PTHR30273:SF2">
    <property type="entry name" value="PROTEIN FECR"/>
    <property type="match status" value="1"/>
</dbReference>
<dbReference type="PANTHER" id="PTHR30273">
    <property type="entry name" value="PERIPLASMIC SIGNAL SENSOR AND SIGMA FACTOR ACTIVATOR FECR-RELATED"/>
    <property type="match status" value="1"/>
</dbReference>
<evidence type="ECO:0000313" key="3">
    <source>
        <dbReference type="EMBL" id="BAW23326.1"/>
    </source>
</evidence>
<dbReference type="EMBL" id="AP015029">
    <property type="protein sequence ID" value="BAW23326.1"/>
    <property type="molecule type" value="Genomic_DNA"/>
</dbReference>
<feature type="domain" description="Protein FecR C-terminal" evidence="2">
    <location>
        <begin position="203"/>
        <end position="267"/>
    </location>
</feature>
<name>A0A1L7NCX7_PSEPU</name>
<gene>
    <name evidence="4" type="ORF">ID616_15280</name>
    <name evidence="3" type="ORF">KF715C_ch27530</name>
</gene>
<dbReference type="Proteomes" id="UP000516786">
    <property type="component" value="Chromosome"/>
</dbReference>
<evidence type="ECO:0000259" key="2">
    <source>
        <dbReference type="Pfam" id="PF16344"/>
    </source>
</evidence>
<accession>A0A1L7NCX7</accession>
<dbReference type="RefSeq" id="WP_096426069.1">
    <property type="nucleotide sequence ID" value="NZ_AP015029.1"/>
</dbReference>
<evidence type="ECO:0000259" key="1">
    <source>
        <dbReference type="Pfam" id="PF04773"/>
    </source>
</evidence>
<protein>
    <submittedName>
        <fullName evidence="4">FecR domain-containing protein</fullName>
    </submittedName>
</protein>
<dbReference type="InterPro" id="IPR032508">
    <property type="entry name" value="FecR_C"/>
</dbReference>
<evidence type="ECO:0000313" key="6">
    <source>
        <dbReference type="Proteomes" id="UP000516786"/>
    </source>
</evidence>
<evidence type="ECO:0000313" key="4">
    <source>
        <dbReference type="EMBL" id="QOC95484.1"/>
    </source>
</evidence>
<dbReference type="EMBL" id="CP061723">
    <property type="protein sequence ID" value="QOC95484.1"/>
    <property type="molecule type" value="Genomic_DNA"/>
</dbReference>
<proteinExistence type="predicted"/>
<dbReference type="Pfam" id="PF16344">
    <property type="entry name" value="FecR_C"/>
    <property type="match status" value="1"/>
</dbReference>
<evidence type="ECO:0000313" key="5">
    <source>
        <dbReference type="Proteomes" id="UP000218731"/>
    </source>
</evidence>
<dbReference type="InterPro" id="IPR012373">
    <property type="entry name" value="Ferrdict_sens_TM"/>
</dbReference>
<dbReference type="Gene3D" id="3.55.50.30">
    <property type="match status" value="1"/>
</dbReference>
<reference evidence="4 6" key="2">
    <citation type="submission" date="2020-09" db="EMBL/GenBank/DDBJ databases">
        <title>Co-existence of a novel multidrug-resistance efflux pump with carbapenem resistance gene blaVIM-2 in one megaplasmid in Pseudomonas putida.</title>
        <authorList>
            <person name="Peng K."/>
            <person name="Li R."/>
        </authorList>
    </citation>
    <scope>NUCLEOTIDE SEQUENCE [LARGE SCALE GENOMIC DNA]</scope>
    <source>
        <strain evidence="4 6">ZXPA-20</strain>
    </source>
</reference>
<feature type="domain" description="FecR protein" evidence="1">
    <location>
        <begin position="68"/>
        <end position="159"/>
    </location>
</feature>
<dbReference type="Proteomes" id="UP000218731">
    <property type="component" value="Chromosome 1"/>
</dbReference>